<keyword evidence="1" id="KW-0175">Coiled coil</keyword>
<comment type="caution">
    <text evidence="2">The sequence shown here is derived from an EMBL/GenBank/DDBJ whole genome shotgun (WGS) entry which is preliminary data.</text>
</comment>
<evidence type="ECO:0008006" key="4">
    <source>
        <dbReference type="Google" id="ProtNLM"/>
    </source>
</evidence>
<accession>A0AAW0CMQ2</accession>
<dbReference type="Proteomes" id="UP001383192">
    <property type="component" value="Unassembled WGS sequence"/>
</dbReference>
<evidence type="ECO:0000313" key="3">
    <source>
        <dbReference type="Proteomes" id="UP001383192"/>
    </source>
</evidence>
<name>A0AAW0CMQ2_9AGAR</name>
<dbReference type="AlphaFoldDB" id="A0AAW0CMQ2"/>
<reference evidence="2 3" key="1">
    <citation type="submission" date="2024-01" db="EMBL/GenBank/DDBJ databases">
        <title>A draft genome for a cacao thread blight-causing isolate of Paramarasmius palmivorus.</title>
        <authorList>
            <person name="Baruah I.K."/>
            <person name="Bukari Y."/>
            <person name="Amoako-Attah I."/>
            <person name="Meinhardt L.W."/>
            <person name="Bailey B.A."/>
            <person name="Cohen S.P."/>
        </authorList>
    </citation>
    <scope>NUCLEOTIDE SEQUENCE [LARGE SCALE GENOMIC DNA]</scope>
    <source>
        <strain evidence="2 3">GH-12</strain>
    </source>
</reference>
<feature type="coiled-coil region" evidence="1">
    <location>
        <begin position="8"/>
        <end position="35"/>
    </location>
</feature>
<evidence type="ECO:0000256" key="1">
    <source>
        <dbReference type="SAM" id="Coils"/>
    </source>
</evidence>
<dbReference type="EMBL" id="JAYKXP010000038">
    <property type="protein sequence ID" value="KAK7040198.1"/>
    <property type="molecule type" value="Genomic_DNA"/>
</dbReference>
<evidence type="ECO:0000313" key="2">
    <source>
        <dbReference type="EMBL" id="KAK7040198.1"/>
    </source>
</evidence>
<protein>
    <recommendedName>
        <fullName evidence="4">F-box domain-containing protein</fullName>
    </recommendedName>
</protein>
<dbReference type="SUPFAM" id="SSF52047">
    <property type="entry name" value="RNI-like"/>
    <property type="match status" value="1"/>
</dbReference>
<keyword evidence="3" id="KW-1185">Reference proteome</keyword>
<organism evidence="2 3">
    <name type="scientific">Paramarasmius palmivorus</name>
    <dbReference type="NCBI Taxonomy" id="297713"/>
    <lineage>
        <taxon>Eukaryota</taxon>
        <taxon>Fungi</taxon>
        <taxon>Dikarya</taxon>
        <taxon>Basidiomycota</taxon>
        <taxon>Agaricomycotina</taxon>
        <taxon>Agaricomycetes</taxon>
        <taxon>Agaricomycetidae</taxon>
        <taxon>Agaricales</taxon>
        <taxon>Marasmiineae</taxon>
        <taxon>Marasmiaceae</taxon>
        <taxon>Paramarasmius</taxon>
    </lineage>
</organism>
<gene>
    <name evidence="2" type="ORF">VNI00_010004</name>
</gene>
<sequence length="581" mass="66455">MTTPKEQLQTVDKNIIEAEERVSKAKEDLRKLQSQHNSLIPICRLPNEVLNLIFISCVIDSEKLGGFKSRMVDSKLYSTRFSWIWVTHVCRHWREVALNCPAMWSTPLFDKPSLALEMLARARYVPLRIHVVNYNILWNQEVLLKEVVQDMTRVGELHVISDVSGDLLSQLVRPAPSLRSLEMVRFSPNEVQLPDNFLAGDVPLLRRLKLQFYHLKSWHNLDLSNIRFLVLIGNNPFMQPLLKSLLESLQTMQNLQYLELDSFRTSSNDIVTLDTTVTLSELENVKIRAPLSTCVSILNCITIPPKATVEVFGSLPGSGDSTMAFPIVSRLIKHTEGYEVKAVSLVTGSCFELKIFNQGLPYDYPSNAKAHLCIKFLYAPEAAVRRLVEQSLMVLPLSRLPALHIAVQDVLFVDDYLDYFSRLECLHTISVEGDCAYTLLEALGRNAEPPVMDDPVAGPSSRTLEYYIVPFPSLKTIIFWNVHFKKPADVFEELLKQLRYRSAKGAAIQKVAVREGVSFSEDHHQRLQEIVEVVEWDGQFVDDQDEDELEEEEEEEEDAYHWMLNYDDGAFDDDDDDSLYF</sequence>
<proteinExistence type="predicted"/>